<name>A0A949NC02_9FIRM</name>
<dbReference type="InterPro" id="IPR018060">
    <property type="entry name" value="HTH_AraC"/>
</dbReference>
<dbReference type="SMART" id="SM00342">
    <property type="entry name" value="HTH_ARAC"/>
    <property type="match status" value="1"/>
</dbReference>
<dbReference type="SUPFAM" id="SSF52172">
    <property type="entry name" value="CheY-like"/>
    <property type="match status" value="1"/>
</dbReference>
<evidence type="ECO:0000256" key="6">
    <source>
        <dbReference type="ARBA" id="ARBA00024867"/>
    </source>
</evidence>
<dbReference type="Pfam" id="PF12833">
    <property type="entry name" value="HTH_18"/>
    <property type="match status" value="1"/>
</dbReference>
<keyword evidence="3 7" id="KW-0597">Phosphoprotein</keyword>
<dbReference type="InterPro" id="IPR051552">
    <property type="entry name" value="HptR"/>
</dbReference>
<evidence type="ECO:0000256" key="7">
    <source>
        <dbReference type="PROSITE-ProRule" id="PRU00169"/>
    </source>
</evidence>
<comment type="function">
    <text evidence="6">May play the central regulatory role in sporulation. It may be an element of the effector pathway responsible for the activation of sporulation genes in response to nutritional stress. Spo0A may act in concert with spo0H (a sigma factor) to control the expression of some genes that are critical to the sporulation process.</text>
</comment>
<dbReference type="PROSITE" id="PS50110">
    <property type="entry name" value="RESPONSE_REGULATORY"/>
    <property type="match status" value="1"/>
</dbReference>
<dbReference type="CDD" id="cd17536">
    <property type="entry name" value="REC_YesN-like"/>
    <property type="match status" value="1"/>
</dbReference>
<dbReference type="RefSeq" id="WP_238722409.1">
    <property type="nucleotide sequence ID" value="NZ_JAHQCW010000029.1"/>
</dbReference>
<feature type="domain" description="HTH araC/xylS-type" evidence="8">
    <location>
        <begin position="416"/>
        <end position="504"/>
    </location>
</feature>
<reference evidence="10" key="1">
    <citation type="submission" date="2021-06" db="EMBL/GenBank/DDBJ databases">
        <title>Description of novel taxa of the family Lachnospiraceae.</title>
        <authorList>
            <person name="Chaplin A.V."/>
            <person name="Sokolova S.R."/>
            <person name="Pikina A.P."/>
            <person name="Korzhanova M."/>
            <person name="Belova V."/>
            <person name="Korostin D."/>
            <person name="Efimov B.A."/>
        </authorList>
    </citation>
    <scope>NUCLEOTIDE SEQUENCE</scope>
    <source>
        <strain evidence="10">ASD5720</strain>
    </source>
</reference>
<dbReference type="InterPro" id="IPR001789">
    <property type="entry name" value="Sig_transdc_resp-reg_receiver"/>
</dbReference>
<dbReference type="PROSITE" id="PS01124">
    <property type="entry name" value="HTH_ARAC_FAMILY_2"/>
    <property type="match status" value="1"/>
</dbReference>
<evidence type="ECO:0000256" key="5">
    <source>
        <dbReference type="ARBA" id="ARBA00023125"/>
    </source>
</evidence>
<protein>
    <recommendedName>
        <fullName evidence="1">Stage 0 sporulation protein A homolog</fullName>
    </recommendedName>
</protein>
<organism evidence="10 11">
    <name type="scientific">Diplocloster agilis</name>
    <dbReference type="NCBI Taxonomy" id="2850323"/>
    <lineage>
        <taxon>Bacteria</taxon>
        <taxon>Bacillati</taxon>
        <taxon>Bacillota</taxon>
        <taxon>Clostridia</taxon>
        <taxon>Lachnospirales</taxon>
        <taxon>Lachnospiraceae</taxon>
        <taxon>Diplocloster</taxon>
    </lineage>
</organism>
<evidence type="ECO:0000313" key="10">
    <source>
        <dbReference type="EMBL" id="MBU9738122.1"/>
    </source>
</evidence>
<keyword evidence="2" id="KW-0963">Cytoplasm</keyword>
<evidence type="ECO:0000259" key="8">
    <source>
        <dbReference type="PROSITE" id="PS01124"/>
    </source>
</evidence>
<evidence type="ECO:0000256" key="2">
    <source>
        <dbReference type="ARBA" id="ARBA00022490"/>
    </source>
</evidence>
<dbReference type="Gene3D" id="3.40.50.2300">
    <property type="match status" value="1"/>
</dbReference>
<dbReference type="InterPro" id="IPR011006">
    <property type="entry name" value="CheY-like_superfamily"/>
</dbReference>
<feature type="modified residue" description="4-aspartylphosphate" evidence="7">
    <location>
        <position position="55"/>
    </location>
</feature>
<dbReference type="Gene3D" id="1.10.10.60">
    <property type="entry name" value="Homeodomain-like"/>
    <property type="match status" value="2"/>
</dbReference>
<dbReference type="SMART" id="SM00448">
    <property type="entry name" value="REC"/>
    <property type="match status" value="1"/>
</dbReference>
<dbReference type="EMBL" id="JAHQCW010000029">
    <property type="protein sequence ID" value="MBU9738122.1"/>
    <property type="molecule type" value="Genomic_DNA"/>
</dbReference>
<dbReference type="GO" id="GO:0003700">
    <property type="term" value="F:DNA-binding transcription factor activity"/>
    <property type="evidence" value="ECO:0007669"/>
    <property type="project" value="InterPro"/>
</dbReference>
<evidence type="ECO:0000256" key="3">
    <source>
        <dbReference type="ARBA" id="ARBA00022553"/>
    </source>
</evidence>
<accession>A0A949NC02</accession>
<evidence type="ECO:0000259" key="9">
    <source>
        <dbReference type="PROSITE" id="PS50110"/>
    </source>
</evidence>
<gene>
    <name evidence="10" type="ORF">KTH89_16380</name>
</gene>
<dbReference type="PANTHER" id="PTHR42713">
    <property type="entry name" value="HISTIDINE KINASE-RELATED"/>
    <property type="match status" value="1"/>
</dbReference>
<sequence length="511" mass="59579">MYQILVVEDEEIIRQSIVEEIHRLPFGLVLAGEAGNGKEAIPILKDKPVDIVITDMRMPVCDGRELLRLIEEKGYECEIIVLSEYTNFEYMQQAIHAHVADYLLKPIDPSKLEEILRKTCRRVDEKRRLEINIKDPIDRIFVGAIKKTPAGQMGELFEMYRRLFPQNGLWVSMICVGKDQGELYDGGIQKRLNDLCFEAPFKARIRPYNEGRGMFGLLILIPLPVKAGVTHVYNEWLKEYFRKIKKEFGEQVRIGTGHFSTEIGTFAQTLHHAVRSVEYLVHGRGEIVWYENIERTAHSDMDLSACKIGLQDMIVSKRDLRDQILAAFCRPVQDMEYAYIPALQNAIRDFTFCLERCCQDNGMVININEALQGDCNEIIPNLEWFGEMERFLIRLLDFAWNIVNAQRSLTTKEIIEEIISMVNDKYMEELSLMNFSQKYFINYIYLSRQFKSATGYTFTDFLQKTRMEKARTLIEEYHFDEKDAASMVGYQNVYYFSTAYHKYFKGDKQIG</sequence>
<keyword evidence="5" id="KW-0238">DNA-binding</keyword>
<evidence type="ECO:0000256" key="1">
    <source>
        <dbReference type="ARBA" id="ARBA00018672"/>
    </source>
</evidence>
<dbReference type="Proteomes" id="UP000712157">
    <property type="component" value="Unassembled WGS sequence"/>
</dbReference>
<evidence type="ECO:0000256" key="4">
    <source>
        <dbReference type="ARBA" id="ARBA00023012"/>
    </source>
</evidence>
<keyword evidence="11" id="KW-1185">Reference proteome</keyword>
<proteinExistence type="predicted"/>
<dbReference type="PANTHER" id="PTHR42713:SF3">
    <property type="entry name" value="TRANSCRIPTIONAL REGULATORY PROTEIN HPTR"/>
    <property type="match status" value="1"/>
</dbReference>
<dbReference type="Pfam" id="PF00072">
    <property type="entry name" value="Response_reg"/>
    <property type="match status" value="1"/>
</dbReference>
<keyword evidence="4" id="KW-0902">Two-component regulatory system</keyword>
<feature type="domain" description="Response regulatory" evidence="9">
    <location>
        <begin position="3"/>
        <end position="120"/>
    </location>
</feature>
<evidence type="ECO:0000313" key="11">
    <source>
        <dbReference type="Proteomes" id="UP000712157"/>
    </source>
</evidence>
<dbReference type="GO" id="GO:0043565">
    <property type="term" value="F:sequence-specific DNA binding"/>
    <property type="evidence" value="ECO:0007669"/>
    <property type="project" value="InterPro"/>
</dbReference>
<comment type="caution">
    <text evidence="10">The sequence shown here is derived from an EMBL/GenBank/DDBJ whole genome shotgun (WGS) entry which is preliminary data.</text>
</comment>
<dbReference type="GO" id="GO:0000160">
    <property type="term" value="P:phosphorelay signal transduction system"/>
    <property type="evidence" value="ECO:0007669"/>
    <property type="project" value="UniProtKB-KW"/>
</dbReference>
<dbReference type="AlphaFoldDB" id="A0A949NC02"/>